<accession>A0A6A5W6X5</accession>
<dbReference type="EMBL" id="ML977617">
    <property type="protein sequence ID" value="KAF1997087.1"/>
    <property type="molecule type" value="Genomic_DNA"/>
</dbReference>
<gene>
    <name evidence="2" type="ORF">P154DRAFT_622691</name>
</gene>
<evidence type="ECO:0000313" key="2">
    <source>
        <dbReference type="EMBL" id="KAF1997087.1"/>
    </source>
</evidence>
<organism evidence="2 3">
    <name type="scientific">Amniculicola lignicola CBS 123094</name>
    <dbReference type="NCBI Taxonomy" id="1392246"/>
    <lineage>
        <taxon>Eukaryota</taxon>
        <taxon>Fungi</taxon>
        <taxon>Dikarya</taxon>
        <taxon>Ascomycota</taxon>
        <taxon>Pezizomycotina</taxon>
        <taxon>Dothideomycetes</taxon>
        <taxon>Pleosporomycetidae</taxon>
        <taxon>Pleosporales</taxon>
        <taxon>Amniculicolaceae</taxon>
        <taxon>Amniculicola</taxon>
    </lineage>
</organism>
<feature type="compositionally biased region" description="Polar residues" evidence="1">
    <location>
        <begin position="1"/>
        <end position="10"/>
    </location>
</feature>
<dbReference type="Proteomes" id="UP000799779">
    <property type="component" value="Unassembled WGS sequence"/>
</dbReference>
<reference evidence="2" key="1">
    <citation type="journal article" date="2020" name="Stud. Mycol.">
        <title>101 Dothideomycetes genomes: a test case for predicting lifestyles and emergence of pathogens.</title>
        <authorList>
            <person name="Haridas S."/>
            <person name="Albert R."/>
            <person name="Binder M."/>
            <person name="Bloem J."/>
            <person name="Labutti K."/>
            <person name="Salamov A."/>
            <person name="Andreopoulos B."/>
            <person name="Baker S."/>
            <person name="Barry K."/>
            <person name="Bills G."/>
            <person name="Bluhm B."/>
            <person name="Cannon C."/>
            <person name="Castanera R."/>
            <person name="Culley D."/>
            <person name="Daum C."/>
            <person name="Ezra D."/>
            <person name="Gonzalez J."/>
            <person name="Henrissat B."/>
            <person name="Kuo A."/>
            <person name="Liang C."/>
            <person name="Lipzen A."/>
            <person name="Lutzoni F."/>
            <person name="Magnuson J."/>
            <person name="Mondo S."/>
            <person name="Nolan M."/>
            <person name="Ohm R."/>
            <person name="Pangilinan J."/>
            <person name="Park H.-J."/>
            <person name="Ramirez L."/>
            <person name="Alfaro M."/>
            <person name="Sun H."/>
            <person name="Tritt A."/>
            <person name="Yoshinaga Y."/>
            <person name="Zwiers L.-H."/>
            <person name="Turgeon B."/>
            <person name="Goodwin S."/>
            <person name="Spatafora J."/>
            <person name="Crous P."/>
            <person name="Grigoriev I."/>
        </authorList>
    </citation>
    <scope>NUCLEOTIDE SEQUENCE</scope>
    <source>
        <strain evidence="2">CBS 123094</strain>
    </source>
</reference>
<proteinExistence type="predicted"/>
<sequence length="165" mass="18693">MRYSGQTTGQRAWDRHHNDCSSRSSGYTNCFLQKTTQMFPHIIKGTVVEEITPTKAHDLTPQQLLDVREQVMIALFGDGCLNVEARGKHLFVIQEDEQHAFESLRTESTKLLRARSKPCSKAVRQFISTYGMDVQAYANAHPTTGTNILPIMDDMKQVIIEQVLP</sequence>
<dbReference type="OrthoDB" id="3790173at2759"/>
<protein>
    <submittedName>
        <fullName evidence="2">Uncharacterized protein</fullName>
    </submittedName>
</protein>
<evidence type="ECO:0000313" key="3">
    <source>
        <dbReference type="Proteomes" id="UP000799779"/>
    </source>
</evidence>
<feature type="region of interest" description="Disordered" evidence="1">
    <location>
        <begin position="1"/>
        <end position="24"/>
    </location>
</feature>
<name>A0A6A5W6X5_9PLEO</name>
<evidence type="ECO:0000256" key="1">
    <source>
        <dbReference type="SAM" id="MobiDB-lite"/>
    </source>
</evidence>
<keyword evidence="3" id="KW-1185">Reference proteome</keyword>
<dbReference type="AlphaFoldDB" id="A0A6A5W6X5"/>